<dbReference type="Pfam" id="PF16483">
    <property type="entry name" value="Glyco_hydro_64"/>
    <property type="match status" value="1"/>
</dbReference>
<dbReference type="EMBL" id="NJIH01000007">
    <property type="protein sequence ID" value="OWT58979.1"/>
    <property type="molecule type" value="Genomic_DNA"/>
</dbReference>
<gene>
    <name evidence="3" type="ORF">CEY11_12320</name>
</gene>
<dbReference type="OrthoDB" id="9805202at2"/>
<dbReference type="PROSITE" id="PS52006">
    <property type="entry name" value="GH64"/>
    <property type="match status" value="1"/>
</dbReference>
<comment type="caution">
    <text evidence="3">The sequence shown here is derived from an EMBL/GenBank/DDBJ whole genome shotgun (WGS) entry which is preliminary data.</text>
</comment>
<dbReference type="InterPro" id="IPR037176">
    <property type="entry name" value="Osmotin/thaumatin-like_sf"/>
</dbReference>
<dbReference type="InterPro" id="IPR032477">
    <property type="entry name" value="Glyco_hydro_64"/>
</dbReference>
<dbReference type="PROSITE" id="PS51257">
    <property type="entry name" value="PROKAR_LIPOPROTEIN"/>
    <property type="match status" value="1"/>
</dbReference>
<dbReference type="Gene3D" id="2.60.110.10">
    <property type="entry name" value="Thaumatin"/>
    <property type="match status" value="2"/>
</dbReference>
<dbReference type="AlphaFoldDB" id="A0A225MJ88"/>
<evidence type="ECO:0000313" key="3">
    <source>
        <dbReference type="EMBL" id="OWT58979.1"/>
    </source>
</evidence>
<dbReference type="InterPro" id="IPR037398">
    <property type="entry name" value="Glyco_hydro_64_fam"/>
</dbReference>
<evidence type="ECO:0000313" key="4">
    <source>
        <dbReference type="Proteomes" id="UP000214603"/>
    </source>
</evidence>
<keyword evidence="4" id="KW-1185">Reference proteome</keyword>
<accession>A0A225MJ88</accession>
<feature type="region of interest" description="Disordered" evidence="1">
    <location>
        <begin position="33"/>
        <end position="55"/>
    </location>
</feature>
<sequence length="502" mass="52563">MAGFNWKRRVVFKGLGAAGLIGILGGCDGSGDDDGKSSGGLTSQPGQAPASGDGLSGTNKLLIDASETATGIPANIPVYAYITGLVKTPGQVFYRYDQTTNRPVEMSTSDNTITDSSKFQTGLSGATYTQNYPSPWANYGISLNRSGVTEVADLTSFNGTNIPGFGKGPAAFSGRIWISVGKPLLPFTPRVGGDLSAAGKVDGYTTPVVAAGGIGALCFYDWLEFSYDVDGLLYINTTQVDQYGFPISAVAAGENVQGSPQGLYNKKRSEILADLALLGEPFNTSVQVPTVGVDGDAYPPAANTGSKLRALAPSKSPAIQTSTYLDAVISGVLDHRSDWLAVTCSSNALQKTYYGEAQAGTKTMVFYKDKMKTGGPQFTFNDITTKNVLDCDGTMTGVGVPQTGDLLSDLRNTGKAILAAFNRGVLSGTTAELNIDAGPNYTPPISANYPAGVACNVWAQHFHQYSANGLAYGFAYDDVGDQQPMIIATKTSGLKLTLGKFE</sequence>
<dbReference type="Proteomes" id="UP000214603">
    <property type="component" value="Unassembled WGS sequence"/>
</dbReference>
<dbReference type="RefSeq" id="WP_088603710.1">
    <property type="nucleotide sequence ID" value="NZ_NJIH01000007.1"/>
</dbReference>
<organism evidence="3 4">
    <name type="scientific">Candidimonas nitroreducens</name>
    <dbReference type="NCBI Taxonomy" id="683354"/>
    <lineage>
        <taxon>Bacteria</taxon>
        <taxon>Pseudomonadati</taxon>
        <taxon>Pseudomonadota</taxon>
        <taxon>Betaproteobacteria</taxon>
        <taxon>Burkholderiales</taxon>
        <taxon>Alcaligenaceae</taxon>
        <taxon>Candidimonas</taxon>
    </lineage>
</organism>
<dbReference type="PANTHER" id="PTHR38165:SF1">
    <property type="entry name" value="GLUCANASE B"/>
    <property type="match status" value="1"/>
</dbReference>
<reference evidence="4" key="1">
    <citation type="submission" date="2017-06" db="EMBL/GenBank/DDBJ databases">
        <title>Herbaspirillum phytohormonus sp. nov., isolated from the root nodule of Robinia pseudoacacia in lead-zinc mine.</title>
        <authorList>
            <person name="Fan M."/>
            <person name="Lin Y."/>
        </authorList>
    </citation>
    <scope>NUCLEOTIDE SEQUENCE [LARGE SCALE GENOMIC DNA]</scope>
    <source>
        <strain evidence="4">SC-089</strain>
    </source>
</reference>
<evidence type="ECO:0000256" key="1">
    <source>
        <dbReference type="SAM" id="MobiDB-lite"/>
    </source>
</evidence>
<proteinExistence type="predicted"/>
<name>A0A225MJ88_9BURK</name>
<feature type="domain" description="GH64" evidence="2">
    <location>
        <begin position="58"/>
        <end position="500"/>
    </location>
</feature>
<evidence type="ECO:0000259" key="2">
    <source>
        <dbReference type="PROSITE" id="PS52006"/>
    </source>
</evidence>
<dbReference type="PANTHER" id="PTHR38165">
    <property type="match status" value="1"/>
</dbReference>
<protein>
    <recommendedName>
        <fullName evidence="2">GH64 domain-containing protein</fullName>
    </recommendedName>
</protein>